<comment type="caution">
    <text evidence="1">The sequence shown here is derived from an EMBL/GenBank/DDBJ whole genome shotgun (WGS) entry which is preliminary data.</text>
</comment>
<keyword evidence="2" id="KW-1185">Reference proteome</keyword>
<dbReference type="EMBL" id="BAAAHD010000009">
    <property type="protein sequence ID" value="GAA0551218.1"/>
    <property type="molecule type" value="Genomic_DNA"/>
</dbReference>
<name>A0ABP3NQT4_9ACTN</name>
<dbReference type="SUPFAM" id="SSF54518">
    <property type="entry name" value="Tubby C-terminal domain-like"/>
    <property type="match status" value="1"/>
</dbReference>
<dbReference type="InterPro" id="IPR005552">
    <property type="entry name" value="Scramblase"/>
</dbReference>
<dbReference type="InterPro" id="IPR025659">
    <property type="entry name" value="Tubby-like_C"/>
</dbReference>
<dbReference type="Pfam" id="PF03803">
    <property type="entry name" value="Scramblase"/>
    <property type="match status" value="1"/>
</dbReference>
<organism evidence="1 2">
    <name type="scientific">Actinomadura livida</name>
    <dbReference type="NCBI Taxonomy" id="79909"/>
    <lineage>
        <taxon>Bacteria</taxon>
        <taxon>Bacillati</taxon>
        <taxon>Actinomycetota</taxon>
        <taxon>Actinomycetes</taxon>
        <taxon>Streptosporangiales</taxon>
        <taxon>Thermomonosporaceae</taxon>
        <taxon>Actinomadura</taxon>
    </lineage>
</organism>
<gene>
    <name evidence="1" type="ORF">GCM10009546_11550</name>
</gene>
<dbReference type="Proteomes" id="UP001501427">
    <property type="component" value="Unassembled WGS sequence"/>
</dbReference>
<evidence type="ECO:0008006" key="3">
    <source>
        <dbReference type="Google" id="ProtNLM"/>
    </source>
</evidence>
<evidence type="ECO:0000313" key="2">
    <source>
        <dbReference type="Proteomes" id="UP001501427"/>
    </source>
</evidence>
<proteinExistence type="predicted"/>
<protein>
    <recommendedName>
        <fullName evidence="3">Scramblase</fullName>
    </recommendedName>
</protein>
<reference evidence="2" key="1">
    <citation type="journal article" date="2019" name="Int. J. Syst. Evol. Microbiol.">
        <title>The Global Catalogue of Microorganisms (GCM) 10K type strain sequencing project: providing services to taxonomists for standard genome sequencing and annotation.</title>
        <authorList>
            <consortium name="The Broad Institute Genomics Platform"/>
            <consortium name="The Broad Institute Genome Sequencing Center for Infectious Disease"/>
            <person name="Wu L."/>
            <person name="Ma J."/>
        </authorList>
    </citation>
    <scope>NUCLEOTIDE SEQUENCE [LARGE SCALE GENOMIC DNA]</scope>
    <source>
        <strain evidence="2">JCM 10667</strain>
    </source>
</reference>
<evidence type="ECO:0000313" key="1">
    <source>
        <dbReference type="EMBL" id="GAA0551218.1"/>
    </source>
</evidence>
<accession>A0ABP3NQT4</accession>
<dbReference type="PANTHER" id="PTHR23248:SF9">
    <property type="entry name" value="PHOSPHOLIPID SCRAMBLASE"/>
    <property type="match status" value="1"/>
</dbReference>
<sequence length="192" mass="20134">MLRVDQPRGVPGAGSRYRVLDGRGTLLATAGERGVSRLRKAARVAGGGGGKGRTVHVESAQGVPLLSVAANGPTASARAQVSSPDGTLIGTVQKIGEAAGHQYTLLDHAGRPIGRLDGSRFGYKFPVLDGHGTHVAQIEKKLKGVATELLTTADRYSVEIFQPLHDPLRVLVAVTAIGIDLMLYEGKDWPIG</sequence>
<dbReference type="PANTHER" id="PTHR23248">
    <property type="entry name" value="PHOSPHOLIPID SCRAMBLASE-RELATED"/>
    <property type="match status" value="1"/>
</dbReference>